<gene>
    <name evidence="1" type="ORF">BDN72DRAFT_587869</name>
</gene>
<evidence type="ECO:0000313" key="2">
    <source>
        <dbReference type="Proteomes" id="UP000308600"/>
    </source>
</evidence>
<dbReference type="EMBL" id="ML208324">
    <property type="protein sequence ID" value="TFK69803.1"/>
    <property type="molecule type" value="Genomic_DNA"/>
</dbReference>
<accession>A0ACD3AUY4</accession>
<sequence length="169" mass="19377">MPRTTKQKAVKAEAEDLHRLPSLSQESVATIASEENDSEIREMLKQHYKSAHEKKQKEKVKKFLETGQRDLSHLISSTTSNLAICISSMDEDFVQFTLEYAAYEDRIRELWALILEKQRTLHDLANELQARGVAESEKASSSQIAALSQMRTACQDHQEVIEREFQVEI</sequence>
<reference evidence="1 2" key="1">
    <citation type="journal article" date="2019" name="Nat. Ecol. Evol.">
        <title>Megaphylogeny resolves global patterns of mushroom evolution.</title>
        <authorList>
            <person name="Varga T."/>
            <person name="Krizsan K."/>
            <person name="Foldi C."/>
            <person name="Dima B."/>
            <person name="Sanchez-Garcia M."/>
            <person name="Sanchez-Ramirez S."/>
            <person name="Szollosi G.J."/>
            <person name="Szarkandi J.G."/>
            <person name="Papp V."/>
            <person name="Albert L."/>
            <person name="Andreopoulos W."/>
            <person name="Angelini C."/>
            <person name="Antonin V."/>
            <person name="Barry K.W."/>
            <person name="Bougher N.L."/>
            <person name="Buchanan P."/>
            <person name="Buyck B."/>
            <person name="Bense V."/>
            <person name="Catcheside P."/>
            <person name="Chovatia M."/>
            <person name="Cooper J."/>
            <person name="Damon W."/>
            <person name="Desjardin D."/>
            <person name="Finy P."/>
            <person name="Geml J."/>
            <person name="Haridas S."/>
            <person name="Hughes K."/>
            <person name="Justo A."/>
            <person name="Karasinski D."/>
            <person name="Kautmanova I."/>
            <person name="Kiss B."/>
            <person name="Kocsube S."/>
            <person name="Kotiranta H."/>
            <person name="LaButti K.M."/>
            <person name="Lechner B.E."/>
            <person name="Liimatainen K."/>
            <person name="Lipzen A."/>
            <person name="Lukacs Z."/>
            <person name="Mihaltcheva S."/>
            <person name="Morgado L.N."/>
            <person name="Niskanen T."/>
            <person name="Noordeloos M.E."/>
            <person name="Ohm R.A."/>
            <person name="Ortiz-Santana B."/>
            <person name="Ovrebo C."/>
            <person name="Racz N."/>
            <person name="Riley R."/>
            <person name="Savchenko A."/>
            <person name="Shiryaev A."/>
            <person name="Soop K."/>
            <person name="Spirin V."/>
            <person name="Szebenyi C."/>
            <person name="Tomsovsky M."/>
            <person name="Tulloss R.E."/>
            <person name="Uehling J."/>
            <person name="Grigoriev I.V."/>
            <person name="Vagvolgyi C."/>
            <person name="Papp T."/>
            <person name="Martin F.M."/>
            <person name="Miettinen O."/>
            <person name="Hibbett D.S."/>
            <person name="Nagy L.G."/>
        </authorList>
    </citation>
    <scope>NUCLEOTIDE SEQUENCE [LARGE SCALE GENOMIC DNA]</scope>
    <source>
        <strain evidence="1 2">NL-1719</strain>
    </source>
</reference>
<name>A0ACD3AUY4_9AGAR</name>
<keyword evidence="2" id="KW-1185">Reference proteome</keyword>
<dbReference type="Proteomes" id="UP000308600">
    <property type="component" value="Unassembled WGS sequence"/>
</dbReference>
<proteinExistence type="predicted"/>
<protein>
    <submittedName>
        <fullName evidence="1">Uncharacterized protein</fullName>
    </submittedName>
</protein>
<evidence type="ECO:0000313" key="1">
    <source>
        <dbReference type="EMBL" id="TFK69803.1"/>
    </source>
</evidence>
<organism evidence="1 2">
    <name type="scientific">Pluteus cervinus</name>
    <dbReference type="NCBI Taxonomy" id="181527"/>
    <lineage>
        <taxon>Eukaryota</taxon>
        <taxon>Fungi</taxon>
        <taxon>Dikarya</taxon>
        <taxon>Basidiomycota</taxon>
        <taxon>Agaricomycotina</taxon>
        <taxon>Agaricomycetes</taxon>
        <taxon>Agaricomycetidae</taxon>
        <taxon>Agaricales</taxon>
        <taxon>Pluteineae</taxon>
        <taxon>Pluteaceae</taxon>
        <taxon>Pluteus</taxon>
    </lineage>
</organism>